<evidence type="ECO:0000313" key="7">
    <source>
        <dbReference type="Proteomes" id="UP000294919"/>
    </source>
</evidence>
<sequence length="145" mass="17206">MIIQTRHFGEIEIKDETIINFPEGIPAFEDFKQYVVIKNPDTENDFHWLQCVDNSDLTFVVVNPFEIKEDYDFEIPDRIVKQLQIEKYEDVMILSIIVIPENVEKITANLKAPVIINIHKKIGKQFVLEDERYPLKYYIFQEKKG</sequence>
<keyword evidence="7" id="KW-1185">Reference proteome</keyword>
<dbReference type="NCBIfam" id="NF009798">
    <property type="entry name" value="PRK13285.2-1"/>
    <property type="match status" value="1"/>
</dbReference>
<dbReference type="GO" id="GO:0006417">
    <property type="term" value="P:regulation of translation"/>
    <property type="evidence" value="ECO:0007669"/>
    <property type="project" value="UniProtKB-KW"/>
</dbReference>
<dbReference type="EMBL" id="SLWV01000008">
    <property type="protein sequence ID" value="TCO76467.1"/>
    <property type="molecule type" value="Genomic_DNA"/>
</dbReference>
<keyword evidence="6" id="KW-0282">Flagellum</keyword>
<keyword evidence="6" id="KW-0966">Cell projection</keyword>
<dbReference type="SUPFAM" id="SSF141457">
    <property type="entry name" value="BH3618-like"/>
    <property type="match status" value="1"/>
</dbReference>
<dbReference type="AlphaFoldDB" id="A0A4R2KUH6"/>
<proteinExistence type="inferred from homology"/>
<evidence type="ECO:0000256" key="4">
    <source>
        <dbReference type="ARBA" id="ARBA00023186"/>
    </source>
</evidence>
<dbReference type="GO" id="GO:0044780">
    <property type="term" value="P:bacterial-type flagellum assembly"/>
    <property type="evidence" value="ECO:0007669"/>
    <property type="project" value="UniProtKB-UniRule"/>
</dbReference>
<organism evidence="6 7">
    <name type="scientific">Marinisporobacter balticus</name>
    <dbReference type="NCBI Taxonomy" id="2018667"/>
    <lineage>
        <taxon>Bacteria</taxon>
        <taxon>Bacillati</taxon>
        <taxon>Bacillota</taxon>
        <taxon>Clostridia</taxon>
        <taxon>Peptostreptococcales</taxon>
        <taxon>Thermotaleaceae</taxon>
        <taxon>Marinisporobacter</taxon>
    </lineage>
</organism>
<dbReference type="InterPro" id="IPR024046">
    <property type="entry name" value="Flagellar_assmbl_FliW_dom_sf"/>
</dbReference>
<keyword evidence="2 5" id="KW-1005">Bacterial flagellum biogenesis</keyword>
<name>A0A4R2KUH6_9FIRM</name>
<comment type="subcellular location">
    <subcellularLocation>
        <location evidence="5">Cytoplasm</location>
    </subcellularLocation>
</comment>
<comment type="function">
    <text evidence="5">Acts as an anti-CsrA protein, binds CsrA and prevents it from repressing translation of its target genes, one of which is flagellin. Binds to flagellin and participates in the assembly of the flagellum.</text>
</comment>
<dbReference type="InterPro" id="IPR003775">
    <property type="entry name" value="Flagellar_assembly_factor_FliW"/>
</dbReference>
<dbReference type="PANTHER" id="PTHR39190">
    <property type="entry name" value="FLAGELLAR ASSEMBLY FACTOR FLIW"/>
    <property type="match status" value="1"/>
</dbReference>
<protein>
    <recommendedName>
        <fullName evidence="5">Flagellar assembly factor FliW</fullName>
    </recommendedName>
</protein>
<comment type="caution">
    <text evidence="6">The sequence shown here is derived from an EMBL/GenBank/DDBJ whole genome shotgun (WGS) entry which is preliminary data.</text>
</comment>
<dbReference type="HAMAP" id="MF_01185">
    <property type="entry name" value="FliW"/>
    <property type="match status" value="1"/>
</dbReference>
<dbReference type="PANTHER" id="PTHR39190:SF1">
    <property type="entry name" value="FLAGELLAR ASSEMBLY FACTOR FLIW"/>
    <property type="match status" value="1"/>
</dbReference>
<keyword evidence="3 5" id="KW-0810">Translation regulation</keyword>
<evidence type="ECO:0000256" key="1">
    <source>
        <dbReference type="ARBA" id="ARBA00022490"/>
    </source>
</evidence>
<accession>A0A4R2KUH6</accession>
<keyword evidence="1 5" id="KW-0963">Cytoplasm</keyword>
<dbReference type="Pfam" id="PF02623">
    <property type="entry name" value="FliW"/>
    <property type="match status" value="1"/>
</dbReference>
<keyword evidence="6" id="KW-0969">Cilium</keyword>
<dbReference type="NCBIfam" id="NF009793">
    <property type="entry name" value="PRK13285.1-1"/>
    <property type="match status" value="1"/>
</dbReference>
<evidence type="ECO:0000256" key="3">
    <source>
        <dbReference type="ARBA" id="ARBA00022845"/>
    </source>
</evidence>
<keyword evidence="4 5" id="KW-0143">Chaperone</keyword>
<dbReference type="RefSeq" id="WP_207669653.1">
    <property type="nucleotide sequence ID" value="NZ_SLWV01000008.1"/>
</dbReference>
<reference evidence="6 7" key="1">
    <citation type="submission" date="2019-03" db="EMBL/GenBank/DDBJ databases">
        <title>Genomic Encyclopedia of Type Strains, Phase IV (KMG-IV): sequencing the most valuable type-strain genomes for metagenomic binning, comparative biology and taxonomic classification.</title>
        <authorList>
            <person name="Goeker M."/>
        </authorList>
    </citation>
    <scope>NUCLEOTIDE SEQUENCE [LARGE SCALE GENOMIC DNA]</scope>
    <source>
        <strain evidence="6 7">DSM 102940</strain>
    </source>
</reference>
<evidence type="ECO:0000256" key="5">
    <source>
        <dbReference type="HAMAP-Rule" id="MF_01185"/>
    </source>
</evidence>
<evidence type="ECO:0000313" key="6">
    <source>
        <dbReference type="EMBL" id="TCO76467.1"/>
    </source>
</evidence>
<dbReference type="Gene3D" id="2.30.290.10">
    <property type="entry name" value="BH3618-like"/>
    <property type="match status" value="1"/>
</dbReference>
<dbReference type="Proteomes" id="UP000294919">
    <property type="component" value="Unassembled WGS sequence"/>
</dbReference>
<comment type="subunit">
    <text evidence="5">Interacts with translational regulator CsrA and flagellin(s).</text>
</comment>
<evidence type="ECO:0000256" key="2">
    <source>
        <dbReference type="ARBA" id="ARBA00022795"/>
    </source>
</evidence>
<gene>
    <name evidence="5" type="primary">fliW</name>
    <name evidence="6" type="ORF">EV214_10869</name>
</gene>
<comment type="similarity">
    <text evidence="5">Belongs to the FliW family.</text>
</comment>
<dbReference type="GO" id="GO:0005737">
    <property type="term" value="C:cytoplasm"/>
    <property type="evidence" value="ECO:0007669"/>
    <property type="project" value="UniProtKB-SubCell"/>
</dbReference>